<dbReference type="InterPro" id="IPR036859">
    <property type="entry name" value="CAP-Gly_dom_sf"/>
</dbReference>
<dbReference type="PROSITE" id="PS51450">
    <property type="entry name" value="LRR"/>
    <property type="match status" value="1"/>
</dbReference>
<evidence type="ECO:0000313" key="6">
    <source>
        <dbReference type="EMBL" id="KAL1861731.1"/>
    </source>
</evidence>
<dbReference type="Gene3D" id="3.80.10.10">
    <property type="entry name" value="Ribonuclease Inhibitor"/>
    <property type="match status" value="2"/>
</dbReference>
<accession>A0ABR3WH93</accession>
<feature type="region of interest" description="Disordered" evidence="4">
    <location>
        <begin position="546"/>
        <end position="585"/>
    </location>
</feature>
<keyword evidence="3" id="KW-0677">Repeat</keyword>
<evidence type="ECO:0000256" key="4">
    <source>
        <dbReference type="SAM" id="MobiDB-lite"/>
    </source>
</evidence>
<proteinExistence type="predicted"/>
<dbReference type="EMBL" id="JAWRVE010000083">
    <property type="protein sequence ID" value="KAL1861731.1"/>
    <property type="molecule type" value="Genomic_DNA"/>
</dbReference>
<feature type="domain" description="CAP-Gly" evidence="5">
    <location>
        <begin position="26"/>
        <end position="72"/>
    </location>
</feature>
<dbReference type="PROSITE" id="PS00845">
    <property type="entry name" value="CAP_GLY_1"/>
    <property type="match status" value="1"/>
</dbReference>
<dbReference type="SUPFAM" id="SSF74924">
    <property type="entry name" value="Cap-Gly domain"/>
    <property type="match status" value="1"/>
</dbReference>
<protein>
    <recommendedName>
        <fullName evidence="5">CAP-Gly domain-containing protein</fullName>
    </recommendedName>
</protein>
<dbReference type="PROSITE" id="PS50245">
    <property type="entry name" value="CAP_GLY_2"/>
    <property type="match status" value="1"/>
</dbReference>
<dbReference type="Gene3D" id="2.30.30.190">
    <property type="entry name" value="CAP Gly-rich-like domain"/>
    <property type="match status" value="1"/>
</dbReference>
<dbReference type="SMART" id="SM01052">
    <property type="entry name" value="CAP_GLY"/>
    <property type="match status" value="1"/>
</dbReference>
<gene>
    <name evidence="6" type="ORF">Daus18300_008700</name>
</gene>
<evidence type="ECO:0000259" key="5">
    <source>
        <dbReference type="PROSITE" id="PS50245"/>
    </source>
</evidence>
<evidence type="ECO:0000256" key="1">
    <source>
        <dbReference type="ARBA" id="ARBA00022614"/>
    </source>
</evidence>
<dbReference type="InterPro" id="IPR001611">
    <property type="entry name" value="Leu-rich_rpt"/>
</dbReference>
<dbReference type="Pfam" id="PF13516">
    <property type="entry name" value="LRR_6"/>
    <property type="match status" value="1"/>
</dbReference>
<feature type="compositionally biased region" description="Acidic residues" evidence="4">
    <location>
        <begin position="548"/>
        <end position="560"/>
    </location>
</feature>
<feature type="compositionally biased region" description="Low complexity" evidence="4">
    <location>
        <begin position="569"/>
        <end position="580"/>
    </location>
</feature>
<dbReference type="PANTHER" id="PTHR24369">
    <property type="entry name" value="ANTIGEN BSP, PUTATIVE-RELATED"/>
    <property type="match status" value="1"/>
</dbReference>
<dbReference type="InterPro" id="IPR032675">
    <property type="entry name" value="LRR_dom_sf"/>
</dbReference>
<dbReference type="SUPFAM" id="SSF52058">
    <property type="entry name" value="L domain-like"/>
    <property type="match status" value="1"/>
</dbReference>
<evidence type="ECO:0000256" key="2">
    <source>
        <dbReference type="ARBA" id="ARBA00022729"/>
    </source>
</evidence>
<comment type="caution">
    <text evidence="6">The sequence shown here is derived from an EMBL/GenBank/DDBJ whole genome shotgun (WGS) entry which is preliminary data.</text>
</comment>
<dbReference type="Pfam" id="PF01302">
    <property type="entry name" value="CAP_GLY"/>
    <property type="match status" value="1"/>
</dbReference>
<keyword evidence="1" id="KW-0433">Leucine-rich repeat</keyword>
<reference evidence="6 7" key="1">
    <citation type="journal article" date="2024" name="IMA Fungus">
        <title>IMA Genome - F19 : A genome assembly and annotation guide to empower mycologists, including annotated draft genome sequences of Ceratocystis pirilliformis, Diaporthe australafricana, Fusarium ophioides, Paecilomyces lecythidis, and Sporothrix stenoceras.</title>
        <authorList>
            <person name="Aylward J."/>
            <person name="Wilson A.M."/>
            <person name="Visagie C.M."/>
            <person name="Spraker J."/>
            <person name="Barnes I."/>
            <person name="Buitendag C."/>
            <person name="Ceriani C."/>
            <person name="Del Mar Angel L."/>
            <person name="du Plessis D."/>
            <person name="Fuchs T."/>
            <person name="Gasser K."/>
            <person name="Kramer D."/>
            <person name="Li W."/>
            <person name="Munsamy K."/>
            <person name="Piso A."/>
            <person name="Price J.L."/>
            <person name="Sonnekus B."/>
            <person name="Thomas C."/>
            <person name="van der Nest A."/>
            <person name="van Dijk A."/>
            <person name="van Heerden A."/>
            <person name="van Vuuren N."/>
            <person name="Yilmaz N."/>
            <person name="Duong T.A."/>
            <person name="van der Merwe N.A."/>
            <person name="Wingfield M.J."/>
            <person name="Wingfield B.D."/>
        </authorList>
    </citation>
    <scope>NUCLEOTIDE SEQUENCE [LARGE SCALE GENOMIC DNA]</scope>
    <source>
        <strain evidence="6 7">CMW 18300</strain>
    </source>
</reference>
<evidence type="ECO:0000256" key="3">
    <source>
        <dbReference type="ARBA" id="ARBA00022737"/>
    </source>
</evidence>
<dbReference type="InterPro" id="IPR000938">
    <property type="entry name" value="CAP-Gly_domain"/>
</dbReference>
<evidence type="ECO:0000313" key="7">
    <source>
        <dbReference type="Proteomes" id="UP001583177"/>
    </source>
</evidence>
<dbReference type="InterPro" id="IPR050541">
    <property type="entry name" value="LRR_TM_domain-containing"/>
</dbReference>
<organism evidence="6 7">
    <name type="scientific">Diaporthe australafricana</name>
    <dbReference type="NCBI Taxonomy" id="127596"/>
    <lineage>
        <taxon>Eukaryota</taxon>
        <taxon>Fungi</taxon>
        <taxon>Dikarya</taxon>
        <taxon>Ascomycota</taxon>
        <taxon>Pezizomycotina</taxon>
        <taxon>Sordariomycetes</taxon>
        <taxon>Sordariomycetidae</taxon>
        <taxon>Diaporthales</taxon>
        <taxon>Diaporthaceae</taxon>
        <taxon>Diaporthe</taxon>
    </lineage>
</organism>
<dbReference type="PANTHER" id="PTHR24369:SF210">
    <property type="entry name" value="CHAOPTIN-RELATED"/>
    <property type="match status" value="1"/>
</dbReference>
<sequence length="618" mass="67406">MTSSAEFRVGQRLSYDGALCTIRYIGQVAGTSGEWLGVEWDDPSRGKHDGSHKDARYFECLSKSPKAASFVRPTRTADQPRTFLQALHEKYAPGIAADQGQATYGKQIVISGKVAEEIGFDKISKQQAQLSELKIVILDGLRVSSASAPGEQPISEVCPKVIELDVSRSLIVDFREIVEMCLQLKALRRLGLNGNRYTNTLIADLDADSVRKAFKGVKELALDETLLRWDGICHIVHCFESLATFHASTNQLSRLPPSFGTNTAPETLTTVYLEFNDFTSLSDLACLAQLASLKNLHLKGNNISAVTTDASQETPVFSQTLTHLDISYNKISSWSFVDALPDSFPGLNSLRLAHNPIYEDPGFDNSSASSAPAAGAAAAAGSKATVTEEAYMITVGRLACLQALNFSAVTPTDRTNAEMFYLSRIGRQLSSVPDSPEAEATVTAQHRRYAELCELYDEPVVVRRTEVNPAFLEARLVNVVFRFCPLGQEGAQDEGGEGAVEEKRVQIPKAFDIYAVKGIAGRLFGCEPLKLRLIWETGEWDPVAGFEDAGDSSDEEDEGVAGEREAMEDAGAAGEDAGARLGSKTGRWIKREEELKNSPRQFGFCVDGLDVSIRLELR</sequence>
<dbReference type="Proteomes" id="UP001583177">
    <property type="component" value="Unassembled WGS sequence"/>
</dbReference>
<keyword evidence="7" id="KW-1185">Reference proteome</keyword>
<name>A0ABR3WH93_9PEZI</name>
<keyword evidence="2" id="KW-0732">Signal</keyword>